<comment type="caution">
    <text evidence="1">The sequence shown here is derived from an EMBL/GenBank/DDBJ whole genome shotgun (WGS) entry which is preliminary data.</text>
</comment>
<dbReference type="OrthoDB" id="5363652at2"/>
<gene>
    <name evidence="1" type="ORF">C7I85_27920</name>
</gene>
<reference evidence="1 2" key="1">
    <citation type="submission" date="2018-03" db="EMBL/GenBank/DDBJ databases">
        <title>The draft genome of Mesorhizobium soli JCM 19897.</title>
        <authorList>
            <person name="Li L."/>
            <person name="Liu L."/>
            <person name="Liang L."/>
            <person name="Wang T."/>
            <person name="Zhang X."/>
        </authorList>
    </citation>
    <scope>NUCLEOTIDE SEQUENCE [LARGE SCALE GENOMIC DNA]</scope>
    <source>
        <strain evidence="1 2">JCM 19897</strain>
    </source>
</reference>
<dbReference type="RefSeq" id="WP_106727272.1">
    <property type="nucleotide sequence ID" value="NZ_PXYL01000029.1"/>
</dbReference>
<dbReference type="Pfam" id="PF07751">
    <property type="entry name" value="Abi_2"/>
    <property type="match status" value="1"/>
</dbReference>
<dbReference type="EMBL" id="PXYL01000029">
    <property type="protein sequence ID" value="PSJ53653.1"/>
    <property type="molecule type" value="Genomic_DNA"/>
</dbReference>
<protein>
    <submittedName>
        <fullName evidence="1">Abi family protein</fullName>
    </submittedName>
</protein>
<dbReference type="AlphaFoldDB" id="A0A2P7RTU9"/>
<evidence type="ECO:0000313" key="1">
    <source>
        <dbReference type="EMBL" id="PSJ53653.1"/>
    </source>
</evidence>
<keyword evidence="2" id="KW-1185">Reference proteome</keyword>
<dbReference type="InterPro" id="IPR011664">
    <property type="entry name" value="Abi_system_AbiD/AbiF-like"/>
</dbReference>
<dbReference type="Proteomes" id="UP000240653">
    <property type="component" value="Unassembled WGS sequence"/>
</dbReference>
<dbReference type="PIRSF" id="PIRSF034934">
    <property type="entry name" value="AbiF_AbiD"/>
    <property type="match status" value="1"/>
</dbReference>
<proteinExistence type="predicted"/>
<name>A0A2P7RTU9_9HYPH</name>
<evidence type="ECO:0000313" key="2">
    <source>
        <dbReference type="Proteomes" id="UP000240653"/>
    </source>
</evidence>
<accession>A0A2P7RTU9</accession>
<organism evidence="1 2">
    <name type="scientific">Pseudaminobacter soli</name>
    <name type="common">ex Li et al. 2025</name>
    <dbReference type="NCBI Taxonomy" id="1295366"/>
    <lineage>
        <taxon>Bacteria</taxon>
        <taxon>Pseudomonadati</taxon>
        <taxon>Pseudomonadota</taxon>
        <taxon>Alphaproteobacteria</taxon>
        <taxon>Hyphomicrobiales</taxon>
        <taxon>Phyllobacteriaceae</taxon>
        <taxon>Pseudaminobacter</taxon>
    </lineage>
</organism>
<dbReference type="InterPro" id="IPR017034">
    <property type="entry name" value="Abi_system_AbiD/AbiF"/>
</dbReference>
<sequence length="320" mass="36717">MHYAKPYRAIDQQIGLIESRGMTVPDWDKAAEYLRRIGYYRLSAYWHPFRKRLTDAGGKHTIIDDFKPDADFKSVVDLYAFDKGLRLILLDGLERIEISLRTEVALAIGKHDPFGHRRPDLLDGRFVRPERPRQICHADWLESLDQKAVRSKEEFAVHFRTKYPDSQMPIWIAVELLDFGPLSMLLEGMKFKDQEGICSSYKIPRPHLLTTWIRSLAGVRNVCAHHARLWNKPLTNQPSLARSGELPDLDHLRTSPGSNGRLYAAACIVRYMLREISPRSKWHERLAAHMSTFPARPVISLEAAGFSDGWSSLSLWSGNT</sequence>